<comment type="similarity">
    <text evidence="1 5">Belongs to the EF-Ts family.</text>
</comment>
<dbReference type="Pfam" id="PF00889">
    <property type="entry name" value="EF_TS"/>
    <property type="match status" value="1"/>
</dbReference>
<dbReference type="Proteomes" id="UP000178230">
    <property type="component" value="Unassembled WGS sequence"/>
</dbReference>
<protein>
    <recommendedName>
        <fullName evidence="2 5">Elongation factor Ts</fullName>
        <shortName evidence="5">EF-Ts</shortName>
    </recommendedName>
</protein>
<dbReference type="InterPro" id="IPR014039">
    <property type="entry name" value="Transl_elong_EFTs/EF1B_dimer"/>
</dbReference>
<dbReference type="PROSITE" id="PS01126">
    <property type="entry name" value="EF_TS_1"/>
    <property type="match status" value="1"/>
</dbReference>
<organism evidence="7 8">
    <name type="scientific">Candidatus Gottesmanbacteria bacterium RBG_13_37_7</name>
    <dbReference type="NCBI Taxonomy" id="1798369"/>
    <lineage>
        <taxon>Bacteria</taxon>
        <taxon>Candidatus Gottesmaniibacteriota</taxon>
    </lineage>
</organism>
<evidence type="ECO:0000259" key="6">
    <source>
        <dbReference type="Pfam" id="PF00889"/>
    </source>
</evidence>
<proteinExistence type="inferred from homology"/>
<dbReference type="Gene3D" id="3.30.479.20">
    <property type="entry name" value="Elongation factor Ts, dimerisation domain"/>
    <property type="match status" value="1"/>
</dbReference>
<dbReference type="SUPFAM" id="SSF46934">
    <property type="entry name" value="UBA-like"/>
    <property type="match status" value="1"/>
</dbReference>
<feature type="domain" description="Translation elongation factor EFTs/EF1B dimerisation" evidence="6">
    <location>
        <begin position="71"/>
        <end position="149"/>
    </location>
</feature>
<accession>A0A1F5YG58</accession>
<name>A0A1F5YG58_9BACT</name>
<keyword evidence="3 5" id="KW-0251">Elongation factor</keyword>
<feature type="region of interest" description="Involved in Mg(2+) ion dislocation from EF-Tu" evidence="5">
    <location>
        <begin position="80"/>
        <end position="83"/>
    </location>
</feature>
<comment type="caution">
    <text evidence="7">The sequence shown here is derived from an EMBL/GenBank/DDBJ whole genome shotgun (WGS) entry which is preliminary data.</text>
</comment>
<dbReference type="GO" id="GO:0005737">
    <property type="term" value="C:cytoplasm"/>
    <property type="evidence" value="ECO:0007669"/>
    <property type="project" value="UniProtKB-SubCell"/>
</dbReference>
<keyword evidence="4 5" id="KW-0648">Protein biosynthesis</keyword>
<dbReference type="InterPro" id="IPR036402">
    <property type="entry name" value="EF-Ts_dimer_sf"/>
</dbReference>
<evidence type="ECO:0000313" key="7">
    <source>
        <dbReference type="EMBL" id="OGF99154.1"/>
    </source>
</evidence>
<dbReference type="EMBL" id="MFIY01000070">
    <property type="protein sequence ID" value="OGF99154.1"/>
    <property type="molecule type" value="Genomic_DNA"/>
</dbReference>
<sequence length="152" mass="17207">MITIDQLKKLREKTGAGVMDCKRALEEAKGDEKKATDLLNKWGVEKAAKKEDRETKAGAIDSYIHLDGRVGVLMEIQCETDFVARTDDFKSLSHELCLQIASMEPKDVKALLKQEYIRDPSVKIGDLIKRTIGKLGENIQIIRFTRFQLGKK</sequence>
<dbReference type="FunFam" id="1.10.8.10:FF:000001">
    <property type="entry name" value="Elongation factor Ts"/>
    <property type="match status" value="1"/>
</dbReference>
<dbReference type="HAMAP" id="MF_00050">
    <property type="entry name" value="EF_Ts"/>
    <property type="match status" value="1"/>
</dbReference>
<reference evidence="7 8" key="1">
    <citation type="journal article" date="2016" name="Nat. Commun.">
        <title>Thousands of microbial genomes shed light on interconnected biogeochemical processes in an aquifer system.</title>
        <authorList>
            <person name="Anantharaman K."/>
            <person name="Brown C.T."/>
            <person name="Hug L.A."/>
            <person name="Sharon I."/>
            <person name="Castelle C.J."/>
            <person name="Probst A.J."/>
            <person name="Thomas B.C."/>
            <person name="Singh A."/>
            <person name="Wilkins M.J."/>
            <person name="Karaoz U."/>
            <person name="Brodie E.L."/>
            <person name="Williams K.H."/>
            <person name="Hubbard S.S."/>
            <person name="Banfield J.F."/>
        </authorList>
    </citation>
    <scope>NUCLEOTIDE SEQUENCE [LARGE SCALE GENOMIC DNA]</scope>
</reference>
<dbReference type="InterPro" id="IPR001816">
    <property type="entry name" value="Transl_elong_EFTs/EF1B"/>
</dbReference>
<evidence type="ECO:0000313" key="8">
    <source>
        <dbReference type="Proteomes" id="UP000178230"/>
    </source>
</evidence>
<dbReference type="InterPro" id="IPR009060">
    <property type="entry name" value="UBA-like_sf"/>
</dbReference>
<evidence type="ECO:0000256" key="2">
    <source>
        <dbReference type="ARBA" id="ARBA00016956"/>
    </source>
</evidence>
<dbReference type="GO" id="GO:0003746">
    <property type="term" value="F:translation elongation factor activity"/>
    <property type="evidence" value="ECO:0007669"/>
    <property type="project" value="UniProtKB-UniRule"/>
</dbReference>
<dbReference type="PANTHER" id="PTHR11741:SF0">
    <property type="entry name" value="ELONGATION FACTOR TS, MITOCHONDRIAL"/>
    <property type="match status" value="1"/>
</dbReference>
<dbReference type="CDD" id="cd14275">
    <property type="entry name" value="UBA_EF-Ts"/>
    <property type="match status" value="1"/>
</dbReference>
<gene>
    <name evidence="5" type="primary">tsf</name>
    <name evidence="7" type="ORF">A2Y99_00625</name>
</gene>
<keyword evidence="5" id="KW-0963">Cytoplasm</keyword>
<dbReference type="SUPFAM" id="SSF54713">
    <property type="entry name" value="Elongation factor Ts (EF-Ts), dimerisation domain"/>
    <property type="match status" value="1"/>
</dbReference>
<dbReference type="FunFam" id="3.30.479.20:FF:000003">
    <property type="entry name" value="Elongation factor Ts, mitochondrial"/>
    <property type="match status" value="1"/>
</dbReference>
<evidence type="ECO:0000256" key="3">
    <source>
        <dbReference type="ARBA" id="ARBA00022768"/>
    </source>
</evidence>
<dbReference type="AlphaFoldDB" id="A0A1F5YG58"/>
<evidence type="ECO:0000256" key="1">
    <source>
        <dbReference type="ARBA" id="ARBA00005532"/>
    </source>
</evidence>
<dbReference type="Gene3D" id="1.10.8.10">
    <property type="entry name" value="DNA helicase RuvA subunit, C-terminal domain"/>
    <property type="match status" value="1"/>
</dbReference>
<dbReference type="NCBIfam" id="TIGR00116">
    <property type="entry name" value="tsf"/>
    <property type="match status" value="1"/>
</dbReference>
<evidence type="ECO:0000256" key="4">
    <source>
        <dbReference type="ARBA" id="ARBA00022917"/>
    </source>
</evidence>
<evidence type="ECO:0000256" key="5">
    <source>
        <dbReference type="HAMAP-Rule" id="MF_00050"/>
    </source>
</evidence>
<dbReference type="PANTHER" id="PTHR11741">
    <property type="entry name" value="ELONGATION FACTOR TS"/>
    <property type="match status" value="1"/>
</dbReference>
<comment type="subcellular location">
    <subcellularLocation>
        <location evidence="5">Cytoplasm</location>
    </subcellularLocation>
</comment>
<dbReference type="InterPro" id="IPR018101">
    <property type="entry name" value="Transl_elong_Ts_CS"/>
</dbReference>
<comment type="function">
    <text evidence="5">Associates with the EF-Tu.GDP complex and induces the exchange of GDP to GTP. It remains bound to the aminoacyl-tRNA.EF-Tu.GTP complex up to the GTP hydrolysis stage on the ribosome.</text>
</comment>